<evidence type="ECO:0000313" key="2">
    <source>
        <dbReference type="EMBL" id="KPE53238.1"/>
    </source>
</evidence>
<comment type="caution">
    <text evidence="2">The sequence shown here is derived from an EMBL/GenBank/DDBJ whole genome shotgun (WGS) entry which is preliminary data.</text>
</comment>
<sequence length="425" mass="48380">MSYLNGKTINAEKLNEFLDYIAQNNQGIGSVSIFRNGIQEYHKDFGQQQVKNITYDKNTQYQIGSISKLFTSIMLMQLVEKGKLNLNEKLSTFYPEIANSKNITIRQMLNHTSGLGNYIAAGADNWLIGKAVGDKAILDAIKDQGLHFQPGKSVKYSNSAYFLLSRILEKLYDGKPYHEILKENILEKAGMKYTFSALDHPQNIFKPYKFSNGSWQEIPDFDFRNCIGVGDIVSTTEDMNTFITALFNGKFIKKETLDMMTSNKKEIMFGTGIMKPPFYNIISYGHGGDTYGTHSMLSYEPTDKLAFAVTVNGERFMHNNLYIGILNILYGQDYQFPQFEEDKNDAEKDQYSGDYTSKETPLDLKVFTKDGTLYAQGSGQPEFPLTYAEKNKYKFDQADITILFIPENNQLKLIQGGNTYLFNKK</sequence>
<proteinExistence type="predicted"/>
<protein>
    <recommendedName>
        <fullName evidence="1">Beta-lactamase-related domain-containing protein</fullName>
    </recommendedName>
</protein>
<dbReference type="Proteomes" id="UP000037953">
    <property type="component" value="Unassembled WGS sequence"/>
</dbReference>
<organism evidence="2 3">
    <name type="scientific">Chryseobacterium indologenes</name>
    <name type="common">Flavobacterium indologenes</name>
    <dbReference type="NCBI Taxonomy" id="253"/>
    <lineage>
        <taxon>Bacteria</taxon>
        <taxon>Pseudomonadati</taxon>
        <taxon>Bacteroidota</taxon>
        <taxon>Flavobacteriia</taxon>
        <taxon>Flavobacteriales</taxon>
        <taxon>Weeksellaceae</taxon>
        <taxon>Chryseobacterium group</taxon>
        <taxon>Chryseobacterium</taxon>
    </lineage>
</organism>
<reference evidence="3" key="2">
    <citation type="submission" date="2015-09" db="EMBL/GenBank/DDBJ databases">
        <title>Draft genome sequence of a multidrug-resistant Chryseobacterium indologenes isolate from Malaysia.</title>
        <authorList>
            <person name="Yu C.Y."/>
            <person name="Ang G.Y."/>
            <person name="Chan K.-G."/>
        </authorList>
    </citation>
    <scope>NUCLEOTIDE SEQUENCE [LARGE SCALE GENOMIC DNA]</scope>
    <source>
        <strain evidence="3">CI_885</strain>
    </source>
</reference>
<dbReference type="SUPFAM" id="SSF56601">
    <property type="entry name" value="beta-lactamase/transpeptidase-like"/>
    <property type="match status" value="1"/>
</dbReference>
<accession>A0A0N0ZX05</accession>
<feature type="domain" description="Beta-lactamase-related" evidence="1">
    <location>
        <begin position="30"/>
        <end position="315"/>
    </location>
</feature>
<dbReference type="Pfam" id="PF00144">
    <property type="entry name" value="Beta-lactamase"/>
    <property type="match status" value="1"/>
</dbReference>
<name>A0A0N0ZX05_CHRID</name>
<dbReference type="AlphaFoldDB" id="A0A0N0ZX05"/>
<dbReference type="PATRIC" id="fig|253.9.peg.752"/>
<evidence type="ECO:0000259" key="1">
    <source>
        <dbReference type="Pfam" id="PF00144"/>
    </source>
</evidence>
<dbReference type="PANTHER" id="PTHR46825">
    <property type="entry name" value="D-ALANYL-D-ALANINE-CARBOXYPEPTIDASE/ENDOPEPTIDASE AMPH"/>
    <property type="match status" value="1"/>
</dbReference>
<reference evidence="2 3" key="1">
    <citation type="journal article" date="2015" name="Genom Data">
        <title>Draft genome sequence of a multidrug-resistant Chryseobacterium indologenes isolate from Malaysia.</title>
        <authorList>
            <person name="Yu C.Y."/>
            <person name="Ang G.Y."/>
            <person name="Cheng H.J."/>
            <person name="Cheong Y.M."/>
            <person name="Yin W.F."/>
            <person name="Chan K.G."/>
        </authorList>
    </citation>
    <scope>NUCLEOTIDE SEQUENCE [LARGE SCALE GENOMIC DNA]</scope>
    <source>
        <strain evidence="2 3">CI_885</strain>
    </source>
</reference>
<dbReference type="InterPro" id="IPR050491">
    <property type="entry name" value="AmpC-like"/>
</dbReference>
<dbReference type="PANTHER" id="PTHR46825:SF9">
    <property type="entry name" value="BETA-LACTAMASE-RELATED DOMAIN-CONTAINING PROTEIN"/>
    <property type="match status" value="1"/>
</dbReference>
<dbReference type="InterPro" id="IPR012338">
    <property type="entry name" value="Beta-lactam/transpept-like"/>
</dbReference>
<dbReference type="EMBL" id="LJOD01000001">
    <property type="protein sequence ID" value="KPE53238.1"/>
    <property type="molecule type" value="Genomic_DNA"/>
</dbReference>
<gene>
    <name evidence="2" type="ORF">AOB46_03550</name>
</gene>
<evidence type="ECO:0000313" key="3">
    <source>
        <dbReference type="Proteomes" id="UP000037953"/>
    </source>
</evidence>
<dbReference type="Gene3D" id="3.40.710.10">
    <property type="entry name" value="DD-peptidase/beta-lactamase superfamily"/>
    <property type="match status" value="1"/>
</dbReference>
<dbReference type="InterPro" id="IPR001466">
    <property type="entry name" value="Beta-lactam-related"/>
</dbReference>